<gene>
    <name evidence="4" type="ORF">JCM9157_4050</name>
</gene>
<feature type="transmembrane region" description="Helical" evidence="1">
    <location>
        <begin position="6"/>
        <end position="24"/>
    </location>
</feature>
<dbReference type="Proteomes" id="UP000018896">
    <property type="component" value="Unassembled WGS sequence"/>
</dbReference>
<evidence type="ECO:0000259" key="3">
    <source>
        <dbReference type="Pfam" id="PF18303"/>
    </source>
</evidence>
<keyword evidence="1" id="KW-0812">Transmembrane</keyword>
<dbReference type="Pfam" id="PF18145">
    <property type="entry name" value="SAVED"/>
    <property type="match status" value="1"/>
</dbReference>
<dbReference type="EMBL" id="BAUV01000044">
    <property type="protein sequence ID" value="GAE36829.1"/>
    <property type="molecule type" value="Genomic_DNA"/>
</dbReference>
<feature type="transmembrane region" description="Helical" evidence="1">
    <location>
        <begin position="31"/>
        <end position="52"/>
    </location>
</feature>
<dbReference type="NCBIfam" id="NF033611">
    <property type="entry name" value="SAVED"/>
    <property type="match status" value="1"/>
</dbReference>
<protein>
    <recommendedName>
        <fullName evidence="6">SMODS-associated and fused to various effectors domain-containing protein</fullName>
    </recommendedName>
</protein>
<dbReference type="InterPro" id="IPR040836">
    <property type="entry name" value="SAVED"/>
</dbReference>
<proteinExistence type="predicted"/>
<reference evidence="4 5" key="1">
    <citation type="journal article" date="2014" name="Genome Announc.">
        <title>Draft Genome Sequences of Three Alkaliphilic Bacillus Strains, Bacillus wakoensis JCM 9140T, Bacillus akibai JCM 9157T, and Bacillus hemicellulosilyticus JCM 9152T.</title>
        <authorList>
            <person name="Yuki M."/>
            <person name="Oshima K."/>
            <person name="Suda W."/>
            <person name="Oshida Y."/>
            <person name="Kitamura K."/>
            <person name="Iida T."/>
            <person name="Hattori M."/>
            <person name="Ohkuma M."/>
        </authorList>
    </citation>
    <scope>NUCLEOTIDE SEQUENCE [LARGE SCALE GENOMIC DNA]</scope>
    <source>
        <strain evidence="4 5">JCM 9157</strain>
    </source>
</reference>
<feature type="transmembrane region" description="Helical" evidence="1">
    <location>
        <begin position="80"/>
        <end position="98"/>
    </location>
</feature>
<name>W4QZT7_HALA3</name>
<keyword evidence="5" id="KW-1185">Reference proteome</keyword>
<feature type="domain" description="SMODS-associated and fused to various effectors" evidence="2">
    <location>
        <begin position="162"/>
        <end position="362"/>
    </location>
</feature>
<keyword evidence="1" id="KW-0472">Membrane</keyword>
<organism evidence="4 5">
    <name type="scientific">Halalkalibacter akibai (strain ATCC 43226 / DSM 21942 / CIP 109018 / JCM 9157 / 1139)</name>
    <name type="common">Bacillus akibai</name>
    <dbReference type="NCBI Taxonomy" id="1236973"/>
    <lineage>
        <taxon>Bacteria</taxon>
        <taxon>Bacillati</taxon>
        <taxon>Bacillota</taxon>
        <taxon>Bacilli</taxon>
        <taxon>Bacillales</taxon>
        <taxon>Bacillaceae</taxon>
        <taxon>Halalkalibacter</taxon>
    </lineage>
</organism>
<dbReference type="STRING" id="1236973.JCM9157_4050"/>
<evidence type="ECO:0000259" key="2">
    <source>
        <dbReference type="Pfam" id="PF18145"/>
    </source>
</evidence>
<comment type="caution">
    <text evidence="4">The sequence shown here is derived from an EMBL/GenBank/DDBJ whole genome shotgun (WGS) entry which is preliminary data.</text>
</comment>
<evidence type="ECO:0000256" key="1">
    <source>
        <dbReference type="SAM" id="Phobius"/>
    </source>
</evidence>
<feature type="domain" description="SAVED-fused 2TM effector" evidence="3">
    <location>
        <begin position="11"/>
        <end position="155"/>
    </location>
</feature>
<evidence type="ECO:0008006" key="6">
    <source>
        <dbReference type="Google" id="ProtNLM"/>
    </source>
</evidence>
<evidence type="ECO:0000313" key="4">
    <source>
        <dbReference type="EMBL" id="GAE36829.1"/>
    </source>
</evidence>
<dbReference type="InterPro" id="IPR041167">
    <property type="entry name" value="Saf_2TM"/>
</dbReference>
<dbReference type="Pfam" id="PF18303">
    <property type="entry name" value="Saf_2TM"/>
    <property type="match status" value="1"/>
</dbReference>
<sequence>MKSMLYIILVILVIGAIIFFRNMVIQKKEQGYAAVLFTTGIVLITNAFGTFFDNVMQILTMLQSNSVEDSLRIQESFSDVNYTSLFIGVVLLLTGWLFSRYIQNKMFILNINGYYDRRIEGHHNELSLSTFEFKEREVDFVRLFKINKMTPTLAATIGGLIEEKVKSYKEESRHFQRGYTGIAPIPFIALAGTQLKREKFDKYYEFDKIESQSYYSLKTDKVNRILGKPADFPELTLKTDISKLDIKKKEAVIAISVTQNILDADLKQFAQAEIVNLSLDGPCDNAIRFERQLISYRNQIVDTIYAIKEQMQGLELIHIVYSGQSCLALEIGKSMEDYRMPAVVMYQYSSQDVKKYPWGIKINGQNTGSFIQG</sequence>
<keyword evidence="1" id="KW-1133">Transmembrane helix</keyword>
<evidence type="ECO:0000313" key="5">
    <source>
        <dbReference type="Proteomes" id="UP000018896"/>
    </source>
</evidence>
<dbReference type="AlphaFoldDB" id="W4QZT7"/>
<accession>W4QZT7</accession>